<dbReference type="InterPro" id="IPR007214">
    <property type="entry name" value="YbaK/aa-tRNA-synth-assoc-dom"/>
</dbReference>
<proteinExistence type="predicted"/>
<dbReference type="Gene3D" id="3.90.960.10">
    <property type="entry name" value="YbaK/aminoacyl-tRNA synthetase-associated domain"/>
    <property type="match status" value="1"/>
</dbReference>
<reference evidence="2 3" key="1">
    <citation type="journal article" date="2012" name="Front. Microbiol.">
        <title>Redundancy and modularity in membrane-associated dissimilatory nitrate reduction in Bacillus.</title>
        <authorList>
            <person name="Heylen K."/>
            <person name="Keltjens J."/>
        </authorList>
    </citation>
    <scope>NUCLEOTIDE SEQUENCE [LARGE SCALE GENOMIC DNA]</scope>
    <source>
        <strain evidence="3">LMG 21833T</strain>
    </source>
</reference>
<dbReference type="GO" id="GO:0002161">
    <property type="term" value="F:aminoacyl-tRNA deacylase activity"/>
    <property type="evidence" value="ECO:0007669"/>
    <property type="project" value="InterPro"/>
</dbReference>
<evidence type="ECO:0000313" key="3">
    <source>
        <dbReference type="Proteomes" id="UP000006316"/>
    </source>
</evidence>
<dbReference type="EMBL" id="AJLS01000043">
    <property type="protein sequence ID" value="EKN70091.1"/>
    <property type="molecule type" value="Genomic_DNA"/>
</dbReference>
<dbReference type="STRING" id="1117379.BABA_06931"/>
<dbReference type="PANTHER" id="PTHR30411">
    <property type="entry name" value="CYTOPLASMIC PROTEIN"/>
    <property type="match status" value="1"/>
</dbReference>
<dbReference type="InterPro" id="IPR036754">
    <property type="entry name" value="YbaK/aa-tRNA-synt-asso_dom_sf"/>
</dbReference>
<dbReference type="GO" id="GO:0004812">
    <property type="term" value="F:aminoacyl-tRNA ligase activity"/>
    <property type="evidence" value="ECO:0007669"/>
    <property type="project" value="UniProtKB-KW"/>
</dbReference>
<dbReference type="eggNOG" id="COG2606">
    <property type="taxonomic scope" value="Bacteria"/>
</dbReference>
<organism evidence="2 3">
    <name type="scientific">Neobacillus bataviensis LMG 21833</name>
    <dbReference type="NCBI Taxonomy" id="1117379"/>
    <lineage>
        <taxon>Bacteria</taxon>
        <taxon>Bacillati</taxon>
        <taxon>Bacillota</taxon>
        <taxon>Bacilli</taxon>
        <taxon>Bacillales</taxon>
        <taxon>Bacillaceae</taxon>
        <taxon>Neobacillus</taxon>
    </lineage>
</organism>
<comment type="caution">
    <text evidence="2">The sequence shown here is derived from an EMBL/GenBank/DDBJ whole genome shotgun (WGS) entry which is preliminary data.</text>
</comment>
<dbReference type="CDD" id="cd04333">
    <property type="entry name" value="ProX_deacylase"/>
    <property type="match status" value="1"/>
</dbReference>
<dbReference type="PATRIC" id="fig|1117379.3.peg.1450"/>
<dbReference type="Proteomes" id="UP000006316">
    <property type="component" value="Unassembled WGS sequence"/>
</dbReference>
<dbReference type="AlphaFoldDB" id="K6E9Q2"/>
<keyword evidence="3" id="KW-1185">Reference proteome</keyword>
<protein>
    <submittedName>
        <fullName evidence="2">YbaK/prolyl-tRNA synthetase associated protein</fullName>
    </submittedName>
</protein>
<keyword evidence="2" id="KW-0030">Aminoacyl-tRNA synthetase</keyword>
<dbReference type="SUPFAM" id="SSF55826">
    <property type="entry name" value="YbaK/ProRS associated domain"/>
    <property type="match status" value="1"/>
</dbReference>
<keyword evidence="2" id="KW-0436">Ligase</keyword>
<dbReference type="PANTHER" id="PTHR30411:SF1">
    <property type="entry name" value="CYTOPLASMIC PROTEIN"/>
    <property type="match status" value="1"/>
</dbReference>
<gene>
    <name evidence="2" type="ORF">BABA_06931</name>
</gene>
<evidence type="ECO:0000259" key="1">
    <source>
        <dbReference type="Pfam" id="PF04073"/>
    </source>
</evidence>
<dbReference type="Pfam" id="PF04073">
    <property type="entry name" value="tRNA_edit"/>
    <property type="match status" value="1"/>
</dbReference>
<name>K6E9Q2_9BACI</name>
<feature type="domain" description="YbaK/aminoacyl-tRNA synthetase-associated" evidence="1">
    <location>
        <begin position="32"/>
        <end position="146"/>
    </location>
</feature>
<sequence>MERMKKVSLESVKAHFKQWNREMDVMEFETSSATVDEAAETIGVMPARIAKTLSFRGSEDNAILIVAAGDAKVDNKKFRQKFGFKPRMLSPDEVLEQTGHAIGGVCPFGLKNDLEVFLDVSIQRFETLFPACGSTNSAIELSKVELFQYSSAVEWVDVCKGWEEEALLKVSQQLKV</sequence>
<evidence type="ECO:0000313" key="2">
    <source>
        <dbReference type="EMBL" id="EKN70091.1"/>
    </source>
</evidence>
<accession>K6E9Q2</accession>